<reference evidence="6" key="1">
    <citation type="submission" date="2020-02" db="EMBL/GenBank/DDBJ databases">
        <authorList>
            <person name="Meier V. D."/>
        </authorList>
    </citation>
    <scope>NUCLEOTIDE SEQUENCE</scope>
    <source>
        <strain evidence="6">AVDCRST_MAG29</strain>
    </source>
</reference>
<dbReference type="GO" id="GO:0004114">
    <property type="term" value="F:3',5'-cyclic-nucleotide phosphodiesterase activity"/>
    <property type="evidence" value="ECO:0007669"/>
    <property type="project" value="UniProtKB-EC"/>
</dbReference>
<dbReference type="PANTHER" id="PTHR42988">
    <property type="entry name" value="PHOSPHOHYDROLASE"/>
    <property type="match status" value="1"/>
</dbReference>
<keyword evidence="2 6" id="KW-0378">Hydrolase</keyword>
<dbReference type="GO" id="GO:0046872">
    <property type="term" value="F:metal ion binding"/>
    <property type="evidence" value="ECO:0007669"/>
    <property type="project" value="UniProtKB-KW"/>
</dbReference>
<feature type="domain" description="Calcineurin-like phosphoesterase" evidence="5">
    <location>
        <begin position="4"/>
        <end position="189"/>
    </location>
</feature>
<comment type="similarity">
    <text evidence="4">Belongs to the cyclic nucleotide phosphodiesterase class-III family.</text>
</comment>
<evidence type="ECO:0000256" key="3">
    <source>
        <dbReference type="ARBA" id="ARBA00023004"/>
    </source>
</evidence>
<keyword evidence="3" id="KW-0408">Iron</keyword>
<dbReference type="PANTHER" id="PTHR42988:SF2">
    <property type="entry name" value="CYCLIC NUCLEOTIDE PHOSPHODIESTERASE CBUA0032-RELATED"/>
    <property type="match status" value="1"/>
</dbReference>
<dbReference type="Gene3D" id="3.60.21.10">
    <property type="match status" value="1"/>
</dbReference>
<accession>A0A6J4MDU2</accession>
<dbReference type="InterPro" id="IPR004843">
    <property type="entry name" value="Calcineurin-like_PHP"/>
</dbReference>
<dbReference type="SUPFAM" id="SSF56300">
    <property type="entry name" value="Metallo-dependent phosphatases"/>
    <property type="match status" value="1"/>
</dbReference>
<evidence type="ECO:0000259" key="5">
    <source>
        <dbReference type="Pfam" id="PF00149"/>
    </source>
</evidence>
<proteinExistence type="inferred from homology"/>
<dbReference type="EC" id="3.1.4.17" evidence="6"/>
<sequence>MVLLAHISDLHIDGGGRAAARVERVLDFLNGMARPVDAVLATGDLTDNGLESEYDELGRLLGPEHGLLLCPGNHDVRGPYRRVLLGEPASDEPINRVHDLPEVRVVMCDSSVPGRDDGHLADETLGWLDEVLGATPATTPVLLALHHPPVLLHSPFIDEIRQYGAERLASLLDRHDQVVAVLTGHAHTPAVSRFAGRPLLVAPAVASTLRLPWENDMDLDYEMPPALAFHVLDDAGRLTTHFRLVA</sequence>
<dbReference type="InterPro" id="IPR029052">
    <property type="entry name" value="Metallo-depent_PP-like"/>
</dbReference>
<dbReference type="EMBL" id="CADCUG010000150">
    <property type="protein sequence ID" value="CAA9356992.1"/>
    <property type="molecule type" value="Genomic_DNA"/>
</dbReference>
<evidence type="ECO:0000256" key="1">
    <source>
        <dbReference type="ARBA" id="ARBA00022723"/>
    </source>
</evidence>
<evidence type="ECO:0000256" key="2">
    <source>
        <dbReference type="ARBA" id="ARBA00022801"/>
    </source>
</evidence>
<dbReference type="InterPro" id="IPR050884">
    <property type="entry name" value="CNP_phosphodiesterase-III"/>
</dbReference>
<keyword evidence="1" id="KW-0479">Metal-binding</keyword>
<gene>
    <name evidence="6" type="ORF">AVDCRST_MAG29-2654</name>
</gene>
<evidence type="ECO:0000256" key="4">
    <source>
        <dbReference type="ARBA" id="ARBA00025742"/>
    </source>
</evidence>
<protein>
    <submittedName>
        <fullName evidence="6">3',5'-cyclic-nucleotide phosphodiesterase</fullName>
        <ecNumber evidence="6">3.1.4.17</ecNumber>
    </submittedName>
</protein>
<dbReference type="AlphaFoldDB" id="A0A6J4MDU2"/>
<name>A0A6J4MDU2_9ACTN</name>
<evidence type="ECO:0000313" key="6">
    <source>
        <dbReference type="EMBL" id="CAA9356992.1"/>
    </source>
</evidence>
<dbReference type="Pfam" id="PF00149">
    <property type="entry name" value="Metallophos"/>
    <property type="match status" value="1"/>
</dbReference>
<organism evidence="6">
    <name type="scientific">uncultured Nocardioidaceae bacterium</name>
    <dbReference type="NCBI Taxonomy" id="253824"/>
    <lineage>
        <taxon>Bacteria</taxon>
        <taxon>Bacillati</taxon>
        <taxon>Actinomycetota</taxon>
        <taxon>Actinomycetes</taxon>
        <taxon>Propionibacteriales</taxon>
        <taxon>Nocardioidaceae</taxon>
        <taxon>environmental samples</taxon>
    </lineage>
</organism>